<reference evidence="12" key="1">
    <citation type="journal article" date="2019" name="Int. J. Syst. Evol. Microbiol.">
        <title>The Global Catalogue of Microorganisms (GCM) 10K type strain sequencing project: providing services to taxonomists for standard genome sequencing and annotation.</title>
        <authorList>
            <consortium name="The Broad Institute Genomics Platform"/>
            <consortium name="The Broad Institute Genome Sequencing Center for Infectious Disease"/>
            <person name="Wu L."/>
            <person name="Ma J."/>
        </authorList>
    </citation>
    <scope>NUCLEOTIDE SEQUENCE [LARGE SCALE GENOMIC DNA]</scope>
    <source>
        <strain evidence="12">CGMCC 4.7397</strain>
    </source>
</reference>
<dbReference type="EMBL" id="JBHSQK010000070">
    <property type="protein sequence ID" value="MFC5951385.1"/>
    <property type="molecule type" value="Genomic_DNA"/>
</dbReference>
<evidence type="ECO:0000256" key="2">
    <source>
        <dbReference type="ARBA" id="ARBA00022448"/>
    </source>
</evidence>
<name>A0ABW1ID82_9PSEU</name>
<keyword evidence="4 9" id="KW-0812">Transmembrane</keyword>
<evidence type="ECO:0000313" key="11">
    <source>
        <dbReference type="EMBL" id="MFC5951385.1"/>
    </source>
</evidence>
<organism evidence="11 12">
    <name type="scientific">Pseudonocardia lutea</name>
    <dbReference type="NCBI Taxonomy" id="2172015"/>
    <lineage>
        <taxon>Bacteria</taxon>
        <taxon>Bacillati</taxon>
        <taxon>Actinomycetota</taxon>
        <taxon>Actinomycetes</taxon>
        <taxon>Pseudonocardiales</taxon>
        <taxon>Pseudonocardiaceae</taxon>
        <taxon>Pseudonocardia</taxon>
    </lineage>
</organism>
<evidence type="ECO:0000256" key="6">
    <source>
        <dbReference type="ARBA" id="ARBA00022989"/>
    </source>
</evidence>
<evidence type="ECO:0000256" key="7">
    <source>
        <dbReference type="ARBA" id="ARBA00023010"/>
    </source>
</evidence>
<dbReference type="NCBIfam" id="NF001854">
    <property type="entry name" value="PRK00575.1"/>
    <property type="match status" value="1"/>
</dbReference>
<evidence type="ECO:0000313" key="12">
    <source>
        <dbReference type="Proteomes" id="UP001596119"/>
    </source>
</evidence>
<evidence type="ECO:0000256" key="3">
    <source>
        <dbReference type="ARBA" id="ARBA00022475"/>
    </source>
</evidence>
<dbReference type="NCBIfam" id="TIGR01411">
    <property type="entry name" value="tatAE"/>
    <property type="match status" value="1"/>
</dbReference>
<dbReference type="PANTHER" id="PTHR42982:SF8">
    <property type="entry name" value="SEC-INDEPENDENT PROTEIN TRANSLOCASE PROTEIN TATA"/>
    <property type="match status" value="1"/>
</dbReference>
<keyword evidence="3 9" id="KW-1003">Cell membrane</keyword>
<dbReference type="InterPro" id="IPR006312">
    <property type="entry name" value="TatA/E"/>
</dbReference>
<comment type="caution">
    <text evidence="11">The sequence shown here is derived from an EMBL/GenBank/DDBJ whole genome shotgun (WGS) entry which is preliminary data.</text>
</comment>
<evidence type="ECO:0000256" key="4">
    <source>
        <dbReference type="ARBA" id="ARBA00022692"/>
    </source>
</evidence>
<dbReference type="Pfam" id="PF02416">
    <property type="entry name" value="TatA_B_E"/>
    <property type="match status" value="1"/>
</dbReference>
<keyword evidence="7 9" id="KW-0811">Translocation</keyword>
<evidence type="ECO:0000256" key="8">
    <source>
        <dbReference type="ARBA" id="ARBA00023136"/>
    </source>
</evidence>
<dbReference type="Proteomes" id="UP001596119">
    <property type="component" value="Unassembled WGS sequence"/>
</dbReference>
<dbReference type="PANTHER" id="PTHR42982">
    <property type="entry name" value="SEC-INDEPENDENT PROTEIN TRANSLOCASE PROTEIN TATA"/>
    <property type="match status" value="1"/>
</dbReference>
<dbReference type="HAMAP" id="MF_00236">
    <property type="entry name" value="TatA_E"/>
    <property type="match status" value="1"/>
</dbReference>
<evidence type="ECO:0000256" key="9">
    <source>
        <dbReference type="HAMAP-Rule" id="MF_00236"/>
    </source>
</evidence>
<protein>
    <recommendedName>
        <fullName evidence="9">Sec-independent protein translocase protein TatA</fullName>
    </recommendedName>
</protein>
<comment type="subcellular location">
    <subcellularLocation>
        <location evidence="1 9">Cell membrane</location>
        <topology evidence="1 9">Single-pass membrane protein</topology>
    </subcellularLocation>
</comment>
<keyword evidence="8 9" id="KW-0472">Membrane</keyword>
<keyword evidence="6 9" id="KW-1133">Transmembrane helix</keyword>
<keyword evidence="5 9" id="KW-0653">Protein transport</keyword>
<accession>A0ABW1ID82</accession>
<proteinExistence type="inferred from homology"/>
<evidence type="ECO:0000256" key="1">
    <source>
        <dbReference type="ARBA" id="ARBA00004162"/>
    </source>
</evidence>
<dbReference type="RefSeq" id="WP_379569285.1">
    <property type="nucleotide sequence ID" value="NZ_JBHSQK010000070.1"/>
</dbReference>
<gene>
    <name evidence="9 11" type="primary">tatA</name>
    <name evidence="11" type="ORF">ACFQH9_24255</name>
</gene>
<keyword evidence="2 9" id="KW-0813">Transport</keyword>
<dbReference type="InterPro" id="IPR003369">
    <property type="entry name" value="TatA/B/E"/>
</dbReference>
<evidence type="ECO:0000256" key="5">
    <source>
        <dbReference type="ARBA" id="ARBA00022927"/>
    </source>
</evidence>
<feature type="region of interest" description="Disordered" evidence="10">
    <location>
        <begin position="44"/>
        <end position="85"/>
    </location>
</feature>
<comment type="similarity">
    <text evidence="9">Belongs to the TatA/E family.</text>
</comment>
<feature type="compositionally biased region" description="Pro residues" evidence="10">
    <location>
        <begin position="67"/>
        <end position="85"/>
    </location>
</feature>
<comment type="function">
    <text evidence="9">Part of the twin-arginine translocation (Tat) system that transports large folded proteins containing a characteristic twin-arginine motif in their signal peptide across membranes. TatA could form the protein-conducting channel of the Tat system.</text>
</comment>
<evidence type="ECO:0000256" key="10">
    <source>
        <dbReference type="SAM" id="MobiDB-lite"/>
    </source>
</evidence>
<feature type="transmembrane region" description="Helical" evidence="9">
    <location>
        <begin position="6"/>
        <end position="22"/>
    </location>
</feature>
<dbReference type="Gene3D" id="1.20.5.3310">
    <property type="match status" value="1"/>
</dbReference>
<feature type="compositionally biased region" description="Low complexity" evidence="10">
    <location>
        <begin position="48"/>
        <end position="66"/>
    </location>
</feature>
<sequence length="85" mass="8856">MGELSLWHWLIVVAVFVLLFGARKLPDAARSLGRSARILKAELRAEDAGSATPEPAEPTPADSTPAPDAPAPQPPPAEPSRPGPA</sequence>
<comment type="subunit">
    <text evidence="9">The Tat system comprises two distinct complexes: a TatABC complex, containing multiple copies of TatA, TatB and TatC subunits, and a separate TatA complex, containing only TatA subunits. Substrates initially bind to the TatABC complex, which probably triggers association of the separate TatA complex to form the active translocon.</text>
</comment>
<keyword evidence="12" id="KW-1185">Reference proteome</keyword>